<keyword evidence="4 8" id="KW-0597">Phosphoprotein</keyword>
<dbReference type="RefSeq" id="WP_218561631.1">
    <property type="nucleotide sequence ID" value="NZ_CP076642.1"/>
</dbReference>
<evidence type="ECO:0000256" key="4">
    <source>
        <dbReference type="ARBA" id="ARBA00022553"/>
    </source>
</evidence>
<keyword evidence="5" id="KW-0808">Transferase</keyword>
<dbReference type="CDD" id="cd00088">
    <property type="entry name" value="HPT"/>
    <property type="match status" value="1"/>
</dbReference>
<dbReference type="SMART" id="SM00260">
    <property type="entry name" value="CheW"/>
    <property type="match status" value="1"/>
</dbReference>
<feature type="modified residue" description="Phosphohistidine" evidence="8">
    <location>
        <position position="48"/>
    </location>
</feature>
<feature type="domain" description="Histidine kinase" evidence="10">
    <location>
        <begin position="363"/>
        <end position="580"/>
    </location>
</feature>
<keyword evidence="14" id="KW-1185">Reference proteome</keyword>
<sequence length="727" mass="79581">MALDMEQLRKMFYEECRENLEVLENVLLHLDPQQADDETINTIFRAAHSIKGGAATFNLLDISEFTHSVEAYLDLVRNHQTQLSSNSVDVLLKSCDMIRELLHGHEQGSPCDTAMTHQVGLELSALLKGTEHQTGQSGQQAATPLRSGSDSSAHSAPGEWQLQFVPHRELFFSGNDPLRILRELQQLDPQCQLDVDSRALPELLELEPELCYLAWRIRLSAALEESDIREIFEWVEDECDLHLNRIASELPGSEDMAAGDNDAQGAASSLTPVVNTAGDLTPVGLVEEGAKVATPDVSTAAKVSAAPILAAEPAVKAAVKPAKSESSVTSIRVDIDKVDSLINLVGELVITQSMLTEIGNDFSMDKLEKLKSGLAQLLQNSKDLQENVLNIRMLPMSFAFSRFPRLVRDLCGRLEKKVELKIEGENTELDKTVLERIVDPLVHLVRNGIDHGIEQPHQRLQAGKSETGCVELKAYHQGGSIVIEVKDDGAGIDCERIWRKAVEKGVLPADSRREDISDKQVMSLIFAPGFSTAEQVSDISGRGVGMDVVKRNIEELGGHIELDSELGRGSHFTINLPLTLAILDGQLVKVGQEVYIIPLLTIIESIQINPACVKLASGGVELYRLREDNIPILRLQDELEMGASGPLDKRLLCFVEAAGNRVGLLVDELLDQQQVVIKSLESNYAKVAGISGATILGDGSVSLILDIQGLITNYLKRRSQTQKVIAA</sequence>
<evidence type="ECO:0000256" key="2">
    <source>
        <dbReference type="ARBA" id="ARBA00012438"/>
    </source>
</evidence>
<evidence type="ECO:0000256" key="5">
    <source>
        <dbReference type="ARBA" id="ARBA00022679"/>
    </source>
</evidence>
<comment type="catalytic activity">
    <reaction evidence="1">
        <text>ATP + protein L-histidine = ADP + protein N-phospho-L-histidine.</text>
        <dbReference type="EC" id="2.7.13.3"/>
    </reaction>
</comment>
<dbReference type="InterPro" id="IPR005467">
    <property type="entry name" value="His_kinase_dom"/>
</dbReference>
<dbReference type="InterPro" id="IPR004105">
    <property type="entry name" value="CheA-like_dim"/>
</dbReference>
<comment type="function">
    <text evidence="7">Involved in the transmission of sensory signals from the chemoreceptors to the flagellar motors. CheA is autophosphorylated; it can transfer its phosphate group to either CheB or CheY.</text>
</comment>
<evidence type="ECO:0000259" key="12">
    <source>
        <dbReference type="PROSITE" id="PS50894"/>
    </source>
</evidence>
<evidence type="ECO:0000259" key="10">
    <source>
        <dbReference type="PROSITE" id="PS50109"/>
    </source>
</evidence>
<dbReference type="GO" id="GO:0005737">
    <property type="term" value="C:cytoplasm"/>
    <property type="evidence" value="ECO:0007669"/>
    <property type="project" value="InterPro"/>
</dbReference>
<name>A0A975U5R7_9VIBR</name>
<dbReference type="PROSITE" id="PS50894">
    <property type="entry name" value="HPT"/>
    <property type="match status" value="1"/>
</dbReference>
<evidence type="ECO:0000256" key="9">
    <source>
        <dbReference type="SAM" id="MobiDB-lite"/>
    </source>
</evidence>
<keyword evidence="6" id="KW-0418">Kinase</keyword>
<evidence type="ECO:0000313" key="14">
    <source>
        <dbReference type="Proteomes" id="UP000694232"/>
    </source>
</evidence>
<feature type="region of interest" description="Disordered" evidence="9">
    <location>
        <begin position="130"/>
        <end position="156"/>
    </location>
</feature>
<dbReference type="KEGG" id="vos:KNV97_04480"/>
<evidence type="ECO:0000256" key="1">
    <source>
        <dbReference type="ARBA" id="ARBA00000085"/>
    </source>
</evidence>
<dbReference type="Pfam" id="PF02895">
    <property type="entry name" value="H-kinase_dim"/>
    <property type="match status" value="1"/>
</dbReference>
<dbReference type="GO" id="GO:0006935">
    <property type="term" value="P:chemotaxis"/>
    <property type="evidence" value="ECO:0007669"/>
    <property type="project" value="InterPro"/>
</dbReference>
<proteinExistence type="predicted"/>
<dbReference type="Proteomes" id="UP000694232">
    <property type="component" value="Chromosome 2"/>
</dbReference>
<dbReference type="Pfam" id="PF01584">
    <property type="entry name" value="CheW"/>
    <property type="match status" value="1"/>
</dbReference>
<evidence type="ECO:0000256" key="8">
    <source>
        <dbReference type="PROSITE-ProRule" id="PRU00110"/>
    </source>
</evidence>
<dbReference type="InterPro" id="IPR003594">
    <property type="entry name" value="HATPase_dom"/>
</dbReference>
<feature type="domain" description="HPt" evidence="12">
    <location>
        <begin position="1"/>
        <end position="105"/>
    </location>
</feature>
<dbReference type="SMART" id="SM01231">
    <property type="entry name" value="H-kinase_dim"/>
    <property type="match status" value="1"/>
</dbReference>
<accession>A0A975U5R7</accession>
<dbReference type="FunFam" id="2.30.30.40:FF:000048">
    <property type="entry name" value="Chemotaxis protein CheA, putative"/>
    <property type="match status" value="1"/>
</dbReference>
<dbReference type="SMART" id="SM00073">
    <property type="entry name" value="HPT"/>
    <property type="match status" value="1"/>
</dbReference>
<dbReference type="EC" id="2.7.13.3" evidence="2"/>
<reference evidence="13" key="1">
    <citation type="submission" date="2021-06" db="EMBL/GenBank/DDBJ databases">
        <title>Vibrio nov. sp., novel gut bacterium isolated from Yellow Sea oyster.</title>
        <authorList>
            <person name="Muhammad N."/>
            <person name="Nguyen T.H."/>
            <person name="Lee Y.-J."/>
            <person name="Ko J."/>
            <person name="Kim S.-G."/>
        </authorList>
    </citation>
    <scope>NUCLEOTIDE SEQUENCE</scope>
    <source>
        <strain evidence="13">OG9-811</strain>
    </source>
</reference>
<evidence type="ECO:0000313" key="13">
    <source>
        <dbReference type="EMBL" id="QXO15673.1"/>
    </source>
</evidence>
<dbReference type="PROSITE" id="PS50851">
    <property type="entry name" value="CHEW"/>
    <property type="match status" value="1"/>
</dbReference>
<dbReference type="PANTHER" id="PTHR43395">
    <property type="entry name" value="SENSOR HISTIDINE KINASE CHEA"/>
    <property type="match status" value="1"/>
</dbReference>
<evidence type="ECO:0000256" key="7">
    <source>
        <dbReference type="ARBA" id="ARBA00035100"/>
    </source>
</evidence>
<dbReference type="CDD" id="cd00731">
    <property type="entry name" value="CheA_reg"/>
    <property type="match status" value="1"/>
</dbReference>
<organism evidence="13 14">
    <name type="scientific">Vibrio ostreae</name>
    <dbReference type="NCBI Taxonomy" id="2841925"/>
    <lineage>
        <taxon>Bacteria</taxon>
        <taxon>Pseudomonadati</taxon>
        <taxon>Pseudomonadota</taxon>
        <taxon>Gammaproteobacteria</taxon>
        <taxon>Vibrionales</taxon>
        <taxon>Vibrionaceae</taxon>
        <taxon>Vibrio</taxon>
    </lineage>
</organism>
<dbReference type="AlphaFoldDB" id="A0A975U5R7"/>
<dbReference type="Pfam" id="PF02518">
    <property type="entry name" value="HATPase_c"/>
    <property type="match status" value="1"/>
</dbReference>
<dbReference type="GO" id="GO:0000155">
    <property type="term" value="F:phosphorelay sensor kinase activity"/>
    <property type="evidence" value="ECO:0007669"/>
    <property type="project" value="InterPro"/>
</dbReference>
<dbReference type="Pfam" id="PF01627">
    <property type="entry name" value="Hpt"/>
    <property type="match status" value="1"/>
</dbReference>
<dbReference type="EMBL" id="CP076642">
    <property type="protein sequence ID" value="QXO15673.1"/>
    <property type="molecule type" value="Genomic_DNA"/>
</dbReference>
<dbReference type="CDD" id="cd16916">
    <property type="entry name" value="HATPase_CheA-like"/>
    <property type="match status" value="1"/>
</dbReference>
<feature type="domain" description="CheW-like" evidence="11">
    <location>
        <begin position="582"/>
        <end position="716"/>
    </location>
</feature>
<dbReference type="SMART" id="SM00387">
    <property type="entry name" value="HATPase_c"/>
    <property type="match status" value="1"/>
</dbReference>
<protein>
    <recommendedName>
        <fullName evidence="3">Chemotaxis protein CheA</fullName>
        <ecNumber evidence="2">2.7.13.3</ecNumber>
    </recommendedName>
</protein>
<dbReference type="FunFam" id="3.30.565.10:FF:000016">
    <property type="entry name" value="Chemotaxis protein CheA, putative"/>
    <property type="match status" value="1"/>
</dbReference>
<dbReference type="PROSITE" id="PS50109">
    <property type="entry name" value="HIS_KIN"/>
    <property type="match status" value="1"/>
</dbReference>
<dbReference type="InterPro" id="IPR008207">
    <property type="entry name" value="Sig_transdc_His_kin_Hpt_dom"/>
</dbReference>
<gene>
    <name evidence="13" type="ORF">KNV97_04480</name>
</gene>
<evidence type="ECO:0000256" key="6">
    <source>
        <dbReference type="ARBA" id="ARBA00022777"/>
    </source>
</evidence>
<dbReference type="PANTHER" id="PTHR43395:SF10">
    <property type="entry name" value="CHEMOTAXIS PROTEIN CHEA"/>
    <property type="match status" value="1"/>
</dbReference>
<dbReference type="InterPro" id="IPR002545">
    <property type="entry name" value="CheW-lke_dom"/>
</dbReference>
<evidence type="ECO:0000256" key="3">
    <source>
        <dbReference type="ARBA" id="ARBA00021495"/>
    </source>
</evidence>
<dbReference type="InterPro" id="IPR051315">
    <property type="entry name" value="Bact_Chemotaxis_CheA"/>
</dbReference>
<feature type="compositionally biased region" description="Polar residues" evidence="9">
    <location>
        <begin position="132"/>
        <end position="154"/>
    </location>
</feature>
<evidence type="ECO:0000259" key="11">
    <source>
        <dbReference type="PROSITE" id="PS50851"/>
    </source>
</evidence>